<evidence type="ECO:0000313" key="2">
    <source>
        <dbReference type="EMBL" id="RDX60534.1"/>
    </source>
</evidence>
<dbReference type="AlphaFoldDB" id="A0A371E3D3"/>
<sequence>MKAVVEKLGGAMMPTESTKSFRDQPFSEEIDRTPIPPNFHEVVVKPFDGMQDPHTHLQAFQT</sequence>
<reference evidence="2" key="1">
    <citation type="submission" date="2018-05" db="EMBL/GenBank/DDBJ databases">
        <title>Draft genome of Mucuna pruriens seed.</title>
        <authorList>
            <person name="Nnadi N.E."/>
            <person name="Vos R."/>
            <person name="Hasami M.H."/>
            <person name="Devisetty U.K."/>
            <person name="Aguiy J.C."/>
        </authorList>
    </citation>
    <scope>NUCLEOTIDE SEQUENCE [LARGE SCALE GENOMIC DNA]</scope>
    <source>
        <strain evidence="2">JCA_2017</strain>
    </source>
</reference>
<dbReference type="EMBL" id="QJKJ01016795">
    <property type="protein sequence ID" value="RDX60534.1"/>
    <property type="molecule type" value="Genomic_DNA"/>
</dbReference>
<feature type="region of interest" description="Disordered" evidence="1">
    <location>
        <begin position="1"/>
        <end position="38"/>
    </location>
</feature>
<evidence type="ECO:0000256" key="1">
    <source>
        <dbReference type="SAM" id="MobiDB-lite"/>
    </source>
</evidence>
<name>A0A371E3D3_MUCPR</name>
<dbReference type="Proteomes" id="UP000257109">
    <property type="component" value="Unassembled WGS sequence"/>
</dbReference>
<evidence type="ECO:0000313" key="3">
    <source>
        <dbReference type="Proteomes" id="UP000257109"/>
    </source>
</evidence>
<gene>
    <name evidence="2" type="ORF">CR513_61314</name>
</gene>
<accession>A0A371E3D3</accession>
<protein>
    <submittedName>
        <fullName evidence="2">Uncharacterized protein</fullName>
    </submittedName>
</protein>
<comment type="caution">
    <text evidence="2">The sequence shown here is derived from an EMBL/GenBank/DDBJ whole genome shotgun (WGS) entry which is preliminary data.</text>
</comment>
<dbReference type="OrthoDB" id="1740536at2759"/>
<proteinExistence type="predicted"/>
<keyword evidence="3" id="KW-1185">Reference proteome</keyword>
<feature type="non-terminal residue" evidence="2">
    <location>
        <position position="1"/>
    </location>
</feature>
<organism evidence="2 3">
    <name type="scientific">Mucuna pruriens</name>
    <name type="common">Velvet bean</name>
    <name type="synonym">Dolichos pruriens</name>
    <dbReference type="NCBI Taxonomy" id="157652"/>
    <lineage>
        <taxon>Eukaryota</taxon>
        <taxon>Viridiplantae</taxon>
        <taxon>Streptophyta</taxon>
        <taxon>Embryophyta</taxon>
        <taxon>Tracheophyta</taxon>
        <taxon>Spermatophyta</taxon>
        <taxon>Magnoliopsida</taxon>
        <taxon>eudicotyledons</taxon>
        <taxon>Gunneridae</taxon>
        <taxon>Pentapetalae</taxon>
        <taxon>rosids</taxon>
        <taxon>fabids</taxon>
        <taxon>Fabales</taxon>
        <taxon>Fabaceae</taxon>
        <taxon>Papilionoideae</taxon>
        <taxon>50 kb inversion clade</taxon>
        <taxon>NPAAA clade</taxon>
        <taxon>indigoferoid/millettioid clade</taxon>
        <taxon>Phaseoleae</taxon>
        <taxon>Mucuna</taxon>
    </lineage>
</organism>